<gene>
    <name evidence="2" type="primary">LOC107810638</name>
</gene>
<organism evidence="2">
    <name type="scientific">Nicotiana tabacum</name>
    <name type="common">Common tobacco</name>
    <dbReference type="NCBI Taxonomy" id="4097"/>
    <lineage>
        <taxon>Eukaryota</taxon>
        <taxon>Viridiplantae</taxon>
        <taxon>Streptophyta</taxon>
        <taxon>Embryophyta</taxon>
        <taxon>Tracheophyta</taxon>
        <taxon>Spermatophyta</taxon>
        <taxon>Magnoliopsida</taxon>
        <taxon>eudicotyledons</taxon>
        <taxon>Gunneridae</taxon>
        <taxon>Pentapetalae</taxon>
        <taxon>asterids</taxon>
        <taxon>lamiids</taxon>
        <taxon>Solanales</taxon>
        <taxon>Solanaceae</taxon>
        <taxon>Nicotianoideae</taxon>
        <taxon>Nicotianeae</taxon>
        <taxon>Nicotiana</taxon>
    </lineage>
</organism>
<reference evidence="2" key="1">
    <citation type="submission" date="2025-08" db="UniProtKB">
        <authorList>
            <consortium name="RefSeq"/>
        </authorList>
    </citation>
    <scope>IDENTIFICATION</scope>
</reference>
<feature type="region of interest" description="Disordered" evidence="1">
    <location>
        <begin position="1"/>
        <end position="26"/>
    </location>
</feature>
<evidence type="ECO:0000313" key="2">
    <source>
        <dbReference type="RefSeq" id="XP_016490914.1"/>
    </source>
</evidence>
<evidence type="ECO:0000256" key="1">
    <source>
        <dbReference type="SAM" id="MobiDB-lite"/>
    </source>
</evidence>
<name>A0A1S4BPV4_TOBAC</name>
<dbReference type="RefSeq" id="XP_016490914.1">
    <property type="nucleotide sequence ID" value="XM_016635428.1"/>
</dbReference>
<sequence length="80" mass="9095">MADPFLSTSSDNTTKASSRSTGNISTTDSYTTELITLFHGLQLVNLRDFNCANWVIHMYYIHTGNRTKLLTRFLNMVAYI</sequence>
<proteinExistence type="predicted"/>
<protein>
    <submittedName>
        <fullName evidence="2">Uncharacterized protein isoform X2</fullName>
    </submittedName>
</protein>
<dbReference type="AlphaFoldDB" id="A0A1S4BPV4"/>
<accession>A0A1S4BPV4</accession>